<accession>A0ABM7NU81</accession>
<evidence type="ECO:0000313" key="1">
    <source>
        <dbReference type="EMBL" id="BCS83621.1"/>
    </source>
</evidence>
<dbReference type="EMBL" id="AP024483">
    <property type="protein sequence ID" value="BCS83621.1"/>
    <property type="molecule type" value="Genomic_DNA"/>
</dbReference>
<protein>
    <submittedName>
        <fullName evidence="1">NHL-repeat-containing protein</fullName>
    </submittedName>
</protein>
<dbReference type="Gene3D" id="2.120.10.30">
    <property type="entry name" value="TolB, C-terminal domain"/>
    <property type="match status" value="1"/>
</dbReference>
<keyword evidence="2" id="KW-1185">Reference proteome</keyword>
<dbReference type="InterPro" id="IPR017549">
    <property type="entry name" value="APMV_L690"/>
</dbReference>
<dbReference type="RefSeq" id="YP_010842229.1">
    <property type="nucleotide sequence ID" value="NC_079139.1"/>
</dbReference>
<evidence type="ECO:0000313" key="2">
    <source>
        <dbReference type="Proteomes" id="UP001321479"/>
    </source>
</evidence>
<organism evidence="1 2">
    <name type="scientific">Cotonvirus japonicus</name>
    <dbReference type="NCBI Taxonomy" id="2811091"/>
    <lineage>
        <taxon>Viruses</taxon>
        <taxon>Varidnaviria</taxon>
        <taxon>Bamfordvirae</taxon>
        <taxon>Nucleocytoviricota</taxon>
        <taxon>Megaviricetes</taxon>
        <taxon>Imitervirales</taxon>
        <taxon>Mimiviridae</taxon>
        <taxon>Megamimivirinae</taxon>
        <taxon>Cotonvirus</taxon>
        <taxon>Cotonvirus japonicum</taxon>
    </lineage>
</organism>
<proteinExistence type="predicted"/>
<dbReference type="GeneID" id="80558826"/>
<dbReference type="SUPFAM" id="SSF101898">
    <property type="entry name" value="NHL repeat"/>
    <property type="match status" value="1"/>
</dbReference>
<dbReference type="NCBIfam" id="TIGR03118">
    <property type="entry name" value="PEPCTERM_chp_1"/>
    <property type="match status" value="1"/>
</dbReference>
<reference evidence="1 2" key="1">
    <citation type="submission" date="2021-02" db="EMBL/GenBank/DDBJ databases">
        <title>Cotonvirus japonicus, which uses Golgi apparatus of host cells for its virion factory, phylogenetically links tailed tupanvirus and icosahedral mimivirus.</title>
        <authorList>
            <person name="Takahashi H."/>
            <person name="Fukaya S."/>
            <person name="Song C."/>
            <person name="Murata K."/>
            <person name="Takemura M."/>
        </authorList>
    </citation>
    <scope>NUCLEOTIDE SEQUENCE [LARGE SCALE GENOMIC DNA]</scope>
</reference>
<dbReference type="InterPro" id="IPR011042">
    <property type="entry name" value="6-blade_b-propeller_TolB-like"/>
</dbReference>
<name>A0ABM7NU81_9VIRU</name>
<sequence>MGSFLSTQPDNFSSENIGKKISTWNFYYLISNKKNSAHYIDNDLLNPYGIIIHNDQLFVVNNGSNCATNYDLFGNKLSKSISIHDTSNGSSGPTAIVVNENSKGFIINDSLSPVSGLFLICTQHGTIHSHNPRCNSKINSLVMNRQLTGEISVYRGLAICKDILYVANFFQGCIDVFDSNYNRLFGFPFKDTDNLNPIPKNYGPINIINNGDLLYVVWAKKNPGIPLDSINGDGYISVFNLNGYFVNRFTNSEVLNNPYDIIPAPHSPDIPKDSILVSNHGDGKINIFSKGGLYIGPLLCPSGLPLQINGLRGLTINTNRDEIFFTAANVNGTNYVGHIVHDNYIDI</sequence>
<dbReference type="Proteomes" id="UP001321479">
    <property type="component" value="Segment"/>
</dbReference>